<dbReference type="PANTHER" id="PTHR11774">
    <property type="entry name" value="GERANYLGERANYL TRANSFERASE TYPE BETA SUBUNIT"/>
    <property type="match status" value="1"/>
</dbReference>
<dbReference type="AlphaFoldDB" id="A0A0M5JA07"/>
<keyword evidence="5" id="KW-0479">Metal-binding</keyword>
<dbReference type="GO" id="GO:0005953">
    <property type="term" value="C:CAAX-protein geranylgeranyltransferase complex"/>
    <property type="evidence" value="ECO:0007669"/>
    <property type="project" value="TreeGrafter"/>
</dbReference>
<evidence type="ECO:0000313" key="9">
    <source>
        <dbReference type="EMBL" id="ALC81769.1"/>
    </source>
</evidence>
<evidence type="ECO:0000256" key="2">
    <source>
        <dbReference type="ARBA" id="ARBA00010497"/>
    </source>
</evidence>
<dbReference type="SUPFAM" id="SSF48208">
    <property type="entry name" value="Six-hairpin glycosidases"/>
    <property type="match status" value="1"/>
</dbReference>
<name>A0A0M5JA07_9BACI</name>
<keyword evidence="6" id="KW-0677">Repeat</keyword>
<feature type="domain" description="Prenyltransferase alpha-alpha toroid" evidence="8">
    <location>
        <begin position="473"/>
        <end position="649"/>
    </location>
</feature>
<dbReference type="GO" id="GO:0004662">
    <property type="term" value="F:CAAX-protein geranylgeranyltransferase activity"/>
    <property type="evidence" value="ECO:0007669"/>
    <property type="project" value="TreeGrafter"/>
</dbReference>
<dbReference type="PATRIC" id="fig|1441095.3.peg.2037"/>
<evidence type="ECO:0000313" key="10">
    <source>
        <dbReference type="Proteomes" id="UP000067625"/>
    </source>
</evidence>
<dbReference type="InterPro" id="IPR012341">
    <property type="entry name" value="6hp_glycosidase-like_sf"/>
</dbReference>
<protein>
    <recommendedName>
        <fullName evidence="8">Prenyltransferase alpha-alpha toroid domain-containing protein</fullName>
    </recommendedName>
</protein>
<dbReference type="GO" id="GO:0046872">
    <property type="term" value="F:metal ion binding"/>
    <property type="evidence" value="ECO:0007669"/>
    <property type="project" value="UniProtKB-KW"/>
</dbReference>
<dbReference type="InterPro" id="IPR001330">
    <property type="entry name" value="Prenyltrans"/>
</dbReference>
<reference evidence="10" key="1">
    <citation type="submission" date="2015-08" db="EMBL/GenBank/DDBJ databases">
        <title>Genome sequencing project for genomic taxonomy and phylogenomics of Bacillus-like bacteria.</title>
        <authorList>
            <person name="Liu B."/>
            <person name="Wang J."/>
            <person name="Zhu Y."/>
            <person name="Liu G."/>
            <person name="Chen Q."/>
            <person name="Chen Z."/>
            <person name="Lan J."/>
            <person name="Che J."/>
            <person name="Ge C."/>
            <person name="Shi H."/>
            <person name="Pan Z."/>
            <person name="Liu X."/>
        </authorList>
    </citation>
    <scope>NUCLEOTIDE SEQUENCE [LARGE SCALE GENOMIC DNA]</scope>
    <source>
        <strain evidence="10">FJAT-4402</strain>
    </source>
</reference>
<dbReference type="Gene3D" id="1.50.10.20">
    <property type="match status" value="2"/>
</dbReference>
<evidence type="ECO:0000256" key="7">
    <source>
        <dbReference type="ARBA" id="ARBA00022833"/>
    </source>
</evidence>
<keyword evidence="10" id="KW-1185">Reference proteome</keyword>
<dbReference type="Gene3D" id="1.50.10.10">
    <property type="match status" value="1"/>
</dbReference>
<dbReference type="GO" id="GO:0005975">
    <property type="term" value="P:carbohydrate metabolic process"/>
    <property type="evidence" value="ECO:0007669"/>
    <property type="project" value="InterPro"/>
</dbReference>
<dbReference type="RefSeq" id="WP_053603536.1">
    <property type="nucleotide sequence ID" value="NZ_CP012600.1"/>
</dbReference>
<evidence type="ECO:0000256" key="5">
    <source>
        <dbReference type="ARBA" id="ARBA00022723"/>
    </source>
</evidence>
<dbReference type="STRING" id="1441095.AM592_09250"/>
<reference evidence="9 10" key="2">
    <citation type="journal article" date="2016" name="Int. J. Syst. Evol. Microbiol.">
        <title>Bacillus gobiensis sp. nov., isolated from a soil sample.</title>
        <authorList>
            <person name="Liu B."/>
            <person name="Liu G.H."/>
            <person name="Cetin S."/>
            <person name="Schumann P."/>
            <person name="Pan Z.Z."/>
            <person name="Chen Q.Q."/>
        </authorList>
    </citation>
    <scope>NUCLEOTIDE SEQUENCE [LARGE SCALE GENOMIC DNA]</scope>
    <source>
        <strain evidence="9 10">FJAT-4402</strain>
    </source>
</reference>
<dbReference type="InterPro" id="IPR008930">
    <property type="entry name" value="Terpenoid_cyclase/PrenylTrfase"/>
</dbReference>
<dbReference type="OrthoDB" id="9758578at2"/>
<dbReference type="SUPFAM" id="SSF48239">
    <property type="entry name" value="Terpenoid cyclases/Protein prenyltransferases"/>
    <property type="match status" value="1"/>
</dbReference>
<dbReference type="InterPro" id="IPR008928">
    <property type="entry name" value="6-hairpin_glycosidase_sf"/>
</dbReference>
<sequence length="743" mass="83359">MSTVLTADPIKEFLIKRLYDKQWNGFYTAIEGEDNIVCDDKRLEDQIFALIALAEAGAEKDSLQEMVSILNKFYDDSTGSFHEMIDRFGIVHSVGRVRHTHIQLLASYGLLRLGEYVEDEMLIQKGLSLFQLINEKVLSKNAPSILNEQLNEPISYDKSVLSFIYGMFAAEKAFQITEDQEYKNLLNIFVKNLAYFEDQDFGGLYENLLIDQTPMKNKGKKAFSHAAAALAFIKAGRLLENEELFEKAKQYFMYITDRFKHPFLGGYWNKSDVSGKVKVDPLQSYYGNEESPFPVKLTMDQTLLLLCADQLHQLYPNESFQMLTQELASEVSRFIDESGGVFIGQGNWFSTPVDPTVPLIRHFMVPHHTAGAFYAGNTGYLPLHEKHTKTQALTLLCYSLSQSIVPGRNTTTEYKKKSPLDVKQLDFDLTKVSYGKEMNLQIDKALYLSWLSKTRSGSGFGLTPYRSPLGFRSDTSPQNFSALHVVSDLTVMGEEITEQDRESILKGMFDCQNQDGGFAEQAGHLSEVFTTYCVVLTAFILGSSVPNKEKCIQFIQNCQNSDGGFGNSKGYPSDVWHTNLAVLALHALGTKPLDEAECLVFCASCQNDDGGYGVRPNAPSDTFSVFRAVDTILVLEHQPAELNKTIQWLQSCQTDTGGFMYKPGSVESFVGSYHAIAALYLLGELPKKLEECKTWLSQHQSKDGGFSRAINAPSDTTDEGFICLQASYMLERNLNPYWVAIIT</sequence>
<dbReference type="PANTHER" id="PTHR11774:SF4">
    <property type="entry name" value="GERANYLGERANYL TRANSFERASE TYPE-1 SUBUNIT BETA"/>
    <property type="match status" value="1"/>
</dbReference>
<accession>A0A0M5JA07</accession>
<evidence type="ECO:0000259" key="8">
    <source>
        <dbReference type="Pfam" id="PF00432"/>
    </source>
</evidence>
<keyword evidence="4" id="KW-0808">Transferase</keyword>
<proteinExistence type="inferred from homology"/>
<keyword evidence="7" id="KW-0862">Zinc</keyword>
<dbReference type="Pfam" id="PF00432">
    <property type="entry name" value="Prenyltrans"/>
    <property type="match status" value="1"/>
</dbReference>
<keyword evidence="3" id="KW-0637">Prenyltransferase</keyword>
<dbReference type="InterPro" id="IPR045089">
    <property type="entry name" value="PGGT1B-like"/>
</dbReference>
<comment type="cofactor">
    <cofactor evidence="1">
        <name>Zn(2+)</name>
        <dbReference type="ChEBI" id="CHEBI:29105"/>
    </cofactor>
</comment>
<evidence type="ECO:0000256" key="6">
    <source>
        <dbReference type="ARBA" id="ARBA00022737"/>
    </source>
</evidence>
<gene>
    <name evidence="9" type="ORF">AM592_09250</name>
</gene>
<evidence type="ECO:0000256" key="3">
    <source>
        <dbReference type="ARBA" id="ARBA00022602"/>
    </source>
</evidence>
<dbReference type="EMBL" id="CP012600">
    <property type="protein sequence ID" value="ALC81769.1"/>
    <property type="molecule type" value="Genomic_DNA"/>
</dbReference>
<evidence type="ECO:0000256" key="1">
    <source>
        <dbReference type="ARBA" id="ARBA00001947"/>
    </source>
</evidence>
<dbReference type="Proteomes" id="UP000067625">
    <property type="component" value="Chromosome"/>
</dbReference>
<comment type="similarity">
    <text evidence="2">Belongs to the protein prenyltransferase subunit beta family.</text>
</comment>
<evidence type="ECO:0000256" key="4">
    <source>
        <dbReference type="ARBA" id="ARBA00022679"/>
    </source>
</evidence>
<organism evidence="9 10">
    <name type="scientific">Bacillus gobiensis</name>
    <dbReference type="NCBI Taxonomy" id="1441095"/>
    <lineage>
        <taxon>Bacteria</taxon>
        <taxon>Bacillati</taxon>
        <taxon>Bacillota</taxon>
        <taxon>Bacilli</taxon>
        <taxon>Bacillales</taxon>
        <taxon>Bacillaceae</taxon>
        <taxon>Bacillus</taxon>
    </lineage>
</organism>